<dbReference type="RefSeq" id="WP_147405655.1">
    <property type="nucleotide sequence ID" value="NZ_RBLG01000003.1"/>
</dbReference>
<proteinExistence type="predicted"/>
<name>A0A495PPK8_9FLAO</name>
<dbReference type="AlphaFoldDB" id="A0A495PPK8"/>
<evidence type="ECO:0000313" key="1">
    <source>
        <dbReference type="EMBL" id="RKS50609.1"/>
    </source>
</evidence>
<organism evidence="1 2">
    <name type="scientific">Gillisia mitskevichiae</name>
    <dbReference type="NCBI Taxonomy" id="270921"/>
    <lineage>
        <taxon>Bacteria</taxon>
        <taxon>Pseudomonadati</taxon>
        <taxon>Bacteroidota</taxon>
        <taxon>Flavobacteriia</taxon>
        <taxon>Flavobacteriales</taxon>
        <taxon>Flavobacteriaceae</taxon>
        <taxon>Gillisia</taxon>
    </lineage>
</organism>
<reference evidence="1 2" key="1">
    <citation type="submission" date="2018-10" db="EMBL/GenBank/DDBJ databases">
        <title>Genomic Encyclopedia of Archaeal and Bacterial Type Strains, Phase II (KMG-II): from individual species to whole genera.</title>
        <authorList>
            <person name="Goeker M."/>
        </authorList>
    </citation>
    <scope>NUCLEOTIDE SEQUENCE [LARGE SCALE GENOMIC DNA]</scope>
    <source>
        <strain evidence="1 2">DSM 19839</strain>
    </source>
</reference>
<comment type="caution">
    <text evidence="1">The sequence shown here is derived from an EMBL/GenBank/DDBJ whole genome shotgun (WGS) entry which is preliminary data.</text>
</comment>
<gene>
    <name evidence="1" type="ORF">BC962_2381</name>
</gene>
<dbReference type="EMBL" id="RBLG01000003">
    <property type="protein sequence ID" value="RKS50609.1"/>
    <property type="molecule type" value="Genomic_DNA"/>
</dbReference>
<sequence>MKHFLKKIFAYLLIFICFLLVYGVVCDLLYKNKNMFLGNTKRYWQLSIKNTDYDYAVIGSSRAYGSIDVNLLDSLTDQNGINLGLDGSGFNENYVSVKLFLLNKNKLDKIYLQIDPYSFMSKESFSNSFYAYAYLPYWDSDETIKDVLHEEIPLIKDSPFYIPYLGYFIYNNYYSPFQIINSFLKYDTFCENSEFNCINGNKLEKQSISNQPIITNAGILNFTMNKRDNYYYNQILELAAENNIQIITFTAPTLENLDNDFENFLQNIKSDIYFKSGMDWMSQEKYFINHTHINFEGRKVFTTEFANFLLR</sequence>
<dbReference type="Proteomes" id="UP000276282">
    <property type="component" value="Unassembled WGS sequence"/>
</dbReference>
<dbReference type="OrthoDB" id="7297045at2"/>
<protein>
    <submittedName>
        <fullName evidence="1">Uncharacterized protein</fullName>
    </submittedName>
</protein>
<keyword evidence="2" id="KW-1185">Reference proteome</keyword>
<accession>A0A495PPK8</accession>
<evidence type="ECO:0000313" key="2">
    <source>
        <dbReference type="Proteomes" id="UP000276282"/>
    </source>
</evidence>